<dbReference type="InterPro" id="IPR000594">
    <property type="entry name" value="ThiF_NAD_FAD-bd"/>
</dbReference>
<dbReference type="InterPro" id="IPR045886">
    <property type="entry name" value="ThiF/MoeB/HesA"/>
</dbReference>
<evidence type="ECO:0000259" key="1">
    <source>
        <dbReference type="Pfam" id="PF00899"/>
    </source>
</evidence>
<dbReference type="EMBL" id="SZPU01000166">
    <property type="protein sequence ID" value="TKI52836.1"/>
    <property type="molecule type" value="Genomic_DNA"/>
</dbReference>
<dbReference type="Gene3D" id="3.40.50.720">
    <property type="entry name" value="NAD(P)-binding Rossmann-like Domain"/>
    <property type="match status" value="1"/>
</dbReference>
<dbReference type="Proteomes" id="UP000308744">
    <property type="component" value="Unassembled WGS sequence"/>
</dbReference>
<dbReference type="Pfam" id="PF00899">
    <property type="entry name" value="ThiF"/>
    <property type="match status" value="1"/>
</dbReference>
<dbReference type="GO" id="GO:0016779">
    <property type="term" value="F:nucleotidyltransferase activity"/>
    <property type="evidence" value="ECO:0007669"/>
    <property type="project" value="UniProtKB-KW"/>
</dbReference>
<accession>A0A4U2XY67</accession>
<keyword evidence="2" id="KW-0808">Transferase</keyword>
<evidence type="ECO:0000313" key="3">
    <source>
        <dbReference type="Proteomes" id="UP000308744"/>
    </source>
</evidence>
<sequence length="157" mass="18226">MYKELDFYVIDFDFVEASNLNRQVLYKDEDIGKRKTEAIINNVLKRTKIRTIDREVKEPDDLSNIDFENMNIIVNCADKPRDIEYIIARFCEHYNIPFVSASVGIETGTWGPIYDESNKFPYNNLNLFTHGINGSISPTNSIIGSFLAYDVFIYLFN</sequence>
<dbReference type="InterPro" id="IPR035985">
    <property type="entry name" value="Ubiquitin-activating_enz"/>
</dbReference>
<dbReference type="SUPFAM" id="SSF69572">
    <property type="entry name" value="Activating enzymes of the ubiquitin-like proteins"/>
    <property type="match status" value="1"/>
</dbReference>
<evidence type="ECO:0000313" key="2">
    <source>
        <dbReference type="EMBL" id="TKI52836.1"/>
    </source>
</evidence>
<dbReference type="GO" id="GO:0008641">
    <property type="term" value="F:ubiquitin-like modifier activating enzyme activity"/>
    <property type="evidence" value="ECO:0007669"/>
    <property type="project" value="InterPro"/>
</dbReference>
<dbReference type="GO" id="GO:0005737">
    <property type="term" value="C:cytoplasm"/>
    <property type="evidence" value="ECO:0007669"/>
    <property type="project" value="TreeGrafter"/>
</dbReference>
<organism evidence="2 3">
    <name type="scientific">Lysinibacillus mangiferihumi</name>
    <dbReference type="NCBI Taxonomy" id="1130819"/>
    <lineage>
        <taxon>Bacteria</taxon>
        <taxon>Bacillati</taxon>
        <taxon>Bacillota</taxon>
        <taxon>Bacilli</taxon>
        <taxon>Bacillales</taxon>
        <taxon>Bacillaceae</taxon>
        <taxon>Lysinibacillus</taxon>
    </lineage>
</organism>
<comment type="caution">
    <text evidence="2">The sequence shown here is derived from an EMBL/GenBank/DDBJ whole genome shotgun (WGS) entry which is preliminary data.</text>
</comment>
<protein>
    <submittedName>
        <fullName evidence="2">ThiF family adenylyltransferase</fullName>
    </submittedName>
</protein>
<keyword evidence="3" id="KW-1185">Reference proteome</keyword>
<proteinExistence type="predicted"/>
<reference evidence="2 3" key="1">
    <citation type="submission" date="2019-04" db="EMBL/GenBank/DDBJ databases">
        <title>Lysinibacillus genome sequencing.</title>
        <authorList>
            <person name="Dunlap C."/>
        </authorList>
    </citation>
    <scope>NUCLEOTIDE SEQUENCE [LARGE SCALE GENOMIC DNA]</scope>
    <source>
        <strain evidence="2 3">CCTCC AB 2010389</strain>
    </source>
</reference>
<dbReference type="PANTHER" id="PTHR10953">
    <property type="entry name" value="UBIQUITIN-ACTIVATING ENZYME E1"/>
    <property type="match status" value="1"/>
</dbReference>
<dbReference type="PANTHER" id="PTHR10953:SF102">
    <property type="entry name" value="ADENYLYLTRANSFERASE AND SULFURTRANSFERASE MOCS3"/>
    <property type="match status" value="1"/>
</dbReference>
<name>A0A4U2XY67_9BACI</name>
<dbReference type="GO" id="GO:0004792">
    <property type="term" value="F:thiosulfate-cyanide sulfurtransferase activity"/>
    <property type="evidence" value="ECO:0007669"/>
    <property type="project" value="TreeGrafter"/>
</dbReference>
<dbReference type="AlphaFoldDB" id="A0A4U2XY67"/>
<feature type="domain" description="THIF-type NAD/FAD binding fold" evidence="1">
    <location>
        <begin position="9"/>
        <end position="151"/>
    </location>
</feature>
<keyword evidence="2" id="KW-0548">Nucleotidyltransferase</keyword>
<gene>
    <name evidence="2" type="ORF">FC756_27080</name>
</gene>